<keyword evidence="3 5" id="KW-1133">Transmembrane helix</keyword>
<proteinExistence type="predicted"/>
<dbReference type="AlphaFoldDB" id="A0A1X4XVL4"/>
<feature type="transmembrane region" description="Helical" evidence="5">
    <location>
        <begin position="12"/>
        <end position="31"/>
    </location>
</feature>
<feature type="transmembrane region" description="Helical" evidence="5">
    <location>
        <begin position="159"/>
        <end position="178"/>
    </location>
</feature>
<dbReference type="GO" id="GO:0008381">
    <property type="term" value="F:mechanosensitive monoatomic ion channel activity"/>
    <property type="evidence" value="ECO:0007669"/>
    <property type="project" value="UniProtKB-ARBA"/>
</dbReference>
<evidence type="ECO:0000259" key="6">
    <source>
        <dbReference type="Pfam" id="PF00924"/>
    </source>
</evidence>
<protein>
    <submittedName>
        <fullName evidence="7">Putative transport system permease protein</fullName>
    </submittedName>
</protein>
<dbReference type="Pfam" id="PF00924">
    <property type="entry name" value="MS_channel_2nd"/>
    <property type="match status" value="1"/>
</dbReference>
<evidence type="ECO:0000256" key="1">
    <source>
        <dbReference type="ARBA" id="ARBA00004370"/>
    </source>
</evidence>
<feature type="transmembrane region" description="Helical" evidence="5">
    <location>
        <begin position="132"/>
        <end position="153"/>
    </location>
</feature>
<dbReference type="InterPro" id="IPR023408">
    <property type="entry name" value="MscS_beta-dom_sf"/>
</dbReference>
<dbReference type="OrthoDB" id="9792218at2"/>
<evidence type="ECO:0000313" key="7">
    <source>
        <dbReference type="EMBL" id="OSS41570.1"/>
    </source>
</evidence>
<dbReference type="EMBL" id="MDSU01000018">
    <property type="protein sequence ID" value="OSS41570.1"/>
    <property type="molecule type" value="Genomic_DNA"/>
</dbReference>
<dbReference type="STRING" id="1562698.DESAMIL20_1123"/>
<dbReference type="Gene3D" id="1.10.287.1260">
    <property type="match status" value="1"/>
</dbReference>
<evidence type="ECO:0000256" key="2">
    <source>
        <dbReference type="ARBA" id="ARBA00022692"/>
    </source>
</evidence>
<feature type="transmembrane region" description="Helical" evidence="5">
    <location>
        <begin position="86"/>
        <end position="111"/>
    </location>
</feature>
<dbReference type="InterPro" id="IPR010920">
    <property type="entry name" value="LSM_dom_sf"/>
</dbReference>
<dbReference type="Gene3D" id="2.30.30.60">
    <property type="match status" value="1"/>
</dbReference>
<dbReference type="GO" id="GO:0016020">
    <property type="term" value="C:membrane"/>
    <property type="evidence" value="ECO:0007669"/>
    <property type="project" value="UniProtKB-SubCell"/>
</dbReference>
<dbReference type="PANTHER" id="PTHR30566">
    <property type="entry name" value="YNAI-RELATED MECHANOSENSITIVE ION CHANNEL"/>
    <property type="match status" value="1"/>
</dbReference>
<keyword evidence="8" id="KW-1185">Reference proteome</keyword>
<feature type="domain" description="Mechanosensitive ion channel MscS" evidence="6">
    <location>
        <begin position="185"/>
        <end position="247"/>
    </location>
</feature>
<comment type="caution">
    <text evidence="7">The sequence shown here is derived from an EMBL/GenBank/DDBJ whole genome shotgun (WGS) entry which is preliminary data.</text>
</comment>
<sequence length="350" mass="39853">MINKFLFGDKFLILGLVVASFVVGFIFSNLLSKIYMIIAKKIPLHQEMKQYFYFPAWFLISILLFSAISSIVNFKQPNSDYIIIKIVQILYILFFGIVSIKIISFFEYVLNEKQPKNIADFHKRQLNTQLKIIKNIASAIILVICTALIFLSFSSLKSLGSTILTSAGIIGIIVGFAAQKTLNLLFAGIQIAISQPIKIGDVLIVEGEWGTVEEITLTYVVLRIWDLRRLVIPINYFVDKSFQNWTKTSTQLLGTVFVYADYTIDIEKLRKALNDILNNTPLFDGMASGIQVTDVNDKTIQIRALVSAKNSSDLWDLRCFVREKLIEYIRNEVPQNLPKLRNTVSMEKKI</sequence>
<organism evidence="7 8">
    <name type="scientific">Desulfurella amilsii</name>
    <dbReference type="NCBI Taxonomy" id="1562698"/>
    <lineage>
        <taxon>Bacteria</taxon>
        <taxon>Pseudomonadati</taxon>
        <taxon>Campylobacterota</taxon>
        <taxon>Desulfurellia</taxon>
        <taxon>Desulfurellales</taxon>
        <taxon>Desulfurellaceae</taxon>
        <taxon>Desulfurella</taxon>
    </lineage>
</organism>
<keyword evidence="2 5" id="KW-0812">Transmembrane</keyword>
<reference evidence="7 8" key="1">
    <citation type="journal article" date="2017" name="Front. Microbiol.">
        <title>Genome Sequence of Desulfurella amilsii Strain TR1 and Comparative Genomics of Desulfurellaceae Family.</title>
        <authorList>
            <person name="Florentino A.P."/>
            <person name="Stams A.J."/>
            <person name="Sanchez-Andrea I."/>
        </authorList>
    </citation>
    <scope>NUCLEOTIDE SEQUENCE [LARGE SCALE GENOMIC DNA]</scope>
    <source>
        <strain evidence="7 8">TR1</strain>
    </source>
</reference>
<evidence type="ECO:0000256" key="3">
    <source>
        <dbReference type="ARBA" id="ARBA00022989"/>
    </source>
</evidence>
<dbReference type="InterPro" id="IPR006685">
    <property type="entry name" value="MscS_channel_2nd"/>
</dbReference>
<keyword evidence="4 5" id="KW-0472">Membrane</keyword>
<evidence type="ECO:0000313" key="8">
    <source>
        <dbReference type="Proteomes" id="UP000194141"/>
    </source>
</evidence>
<evidence type="ECO:0000256" key="4">
    <source>
        <dbReference type="ARBA" id="ARBA00023136"/>
    </source>
</evidence>
<accession>A0A1X4XVL4</accession>
<gene>
    <name evidence="7" type="ORF">DESAMIL20_1123</name>
</gene>
<evidence type="ECO:0000256" key="5">
    <source>
        <dbReference type="SAM" id="Phobius"/>
    </source>
</evidence>
<dbReference type="PANTHER" id="PTHR30566:SF25">
    <property type="entry name" value="INNER MEMBRANE PROTEIN"/>
    <property type="match status" value="1"/>
</dbReference>
<dbReference type="Proteomes" id="UP000194141">
    <property type="component" value="Unassembled WGS sequence"/>
</dbReference>
<feature type="transmembrane region" description="Helical" evidence="5">
    <location>
        <begin position="52"/>
        <end position="74"/>
    </location>
</feature>
<comment type="subcellular location">
    <subcellularLocation>
        <location evidence="1">Membrane</location>
    </subcellularLocation>
</comment>
<dbReference type="SUPFAM" id="SSF50182">
    <property type="entry name" value="Sm-like ribonucleoproteins"/>
    <property type="match status" value="1"/>
</dbReference>
<name>A0A1X4XVL4_9BACT</name>
<dbReference type="RefSeq" id="WP_086033816.1">
    <property type="nucleotide sequence ID" value="NZ_MDSU01000018.1"/>
</dbReference>